<dbReference type="RefSeq" id="WP_135111510.1">
    <property type="nucleotide sequence ID" value="NZ_SRHY01000054.1"/>
</dbReference>
<name>A0A4Y9A953_9BACI</name>
<feature type="transmembrane region" description="Helical" evidence="1">
    <location>
        <begin position="212"/>
        <end position="231"/>
    </location>
</feature>
<dbReference type="AlphaFoldDB" id="A0A4Y9A953"/>
<dbReference type="Proteomes" id="UP000298484">
    <property type="component" value="Unassembled WGS sequence"/>
</dbReference>
<accession>A0A4Y9A953</accession>
<feature type="transmembrane region" description="Helical" evidence="1">
    <location>
        <begin position="243"/>
        <end position="264"/>
    </location>
</feature>
<dbReference type="OrthoDB" id="8477132at2"/>
<dbReference type="EMBL" id="SRHY01000054">
    <property type="protein sequence ID" value="TFJ91400.1"/>
    <property type="molecule type" value="Genomic_DNA"/>
</dbReference>
<evidence type="ECO:0000313" key="2">
    <source>
        <dbReference type="EMBL" id="TFJ91400.1"/>
    </source>
</evidence>
<evidence type="ECO:0000256" key="1">
    <source>
        <dbReference type="SAM" id="Phobius"/>
    </source>
</evidence>
<keyword evidence="1" id="KW-0812">Transmembrane</keyword>
<proteinExistence type="predicted"/>
<keyword evidence="3" id="KW-1185">Reference proteome</keyword>
<comment type="caution">
    <text evidence="2">The sequence shown here is derived from an EMBL/GenBank/DDBJ whole genome shotgun (WGS) entry which is preliminary data.</text>
</comment>
<feature type="transmembrane region" description="Helical" evidence="1">
    <location>
        <begin position="330"/>
        <end position="351"/>
    </location>
</feature>
<keyword evidence="1" id="KW-1133">Transmembrane helix</keyword>
<keyword evidence="1" id="KW-0472">Membrane</keyword>
<feature type="transmembrane region" description="Helical" evidence="1">
    <location>
        <begin position="284"/>
        <end position="310"/>
    </location>
</feature>
<sequence>MLRLTVGLIPCPDTPEKLAKGFKNKLPEFLSAKVSDQVKWSVEVTTDPLIGSAEDTQELMEETESIKKQKNWDFAICLTDLPLFDDKDLVVADGDYNRQVGQISIPAFGSFPLTARIRKVLLQVVKELHSHQSNNSMKKTAATAKEGMSDREKGAVSRQFLFSLIRREHSTPMGKKMDLHLVIRPRFQAKLRVLAGMTYANRPWGIIPSFKPVVAVAFATGAYGLIFPTLWKLSGAFELFRFLGLMVGAIFSIVVWIIISHNLWEKPAINNDKDVRKLYNRTTVATLTVAVLCYYITLFVLFLLTVLLFVPPDLFQSLGDLNESVSFWNYTKLAWLATSIATFAGSIGVGLENEEMVRNIMYGYRQSQRSKYYRGQQDEERNETKDG</sequence>
<organism evidence="2 3">
    <name type="scientific">Lentibacillus salicampi</name>
    <dbReference type="NCBI Taxonomy" id="175306"/>
    <lineage>
        <taxon>Bacteria</taxon>
        <taxon>Bacillati</taxon>
        <taxon>Bacillota</taxon>
        <taxon>Bacilli</taxon>
        <taxon>Bacillales</taxon>
        <taxon>Bacillaceae</taxon>
        <taxon>Lentibacillus</taxon>
    </lineage>
</organism>
<evidence type="ECO:0000313" key="3">
    <source>
        <dbReference type="Proteomes" id="UP000298484"/>
    </source>
</evidence>
<protein>
    <recommendedName>
        <fullName evidence="4">5,10-methylene-tetrahydrofolate dehydrogenase</fullName>
    </recommendedName>
</protein>
<gene>
    <name evidence="2" type="ORF">E4U82_17745</name>
</gene>
<reference evidence="2 3" key="1">
    <citation type="submission" date="2019-03" db="EMBL/GenBank/DDBJ databases">
        <title>Genome sequence of Lentibacillus salicampi ATCC BAA-719.</title>
        <authorList>
            <person name="Maclea K.S."/>
            <person name="Simoes Junior M."/>
        </authorList>
    </citation>
    <scope>NUCLEOTIDE SEQUENCE [LARGE SCALE GENOMIC DNA]</scope>
    <source>
        <strain evidence="2 3">ATCC BAA-719</strain>
    </source>
</reference>
<evidence type="ECO:0008006" key="4">
    <source>
        <dbReference type="Google" id="ProtNLM"/>
    </source>
</evidence>